<evidence type="ECO:0000259" key="2">
    <source>
        <dbReference type="PROSITE" id="PS50198"/>
    </source>
</evidence>
<reference evidence="3 4" key="1">
    <citation type="submission" date="2019-03" db="EMBL/GenBank/DDBJ databases">
        <title>Genomic Encyclopedia of Archaeal and Bacterial Type Strains, Phase II (KMG-II): from individual species to whole genera.</title>
        <authorList>
            <person name="Goeker M."/>
        </authorList>
    </citation>
    <scope>NUCLEOTIDE SEQUENCE [LARGE SCALE GENOMIC DNA]</scope>
    <source>
        <strain evidence="3 4">DSM 25687</strain>
    </source>
</reference>
<evidence type="ECO:0000256" key="1">
    <source>
        <dbReference type="PROSITE-ProRule" id="PRU00278"/>
    </source>
</evidence>
<dbReference type="InterPro" id="IPR046357">
    <property type="entry name" value="PPIase_dom_sf"/>
</dbReference>
<dbReference type="AlphaFoldDB" id="A0A4R6QFK8"/>
<evidence type="ECO:0000313" key="3">
    <source>
        <dbReference type="EMBL" id="TDP61693.1"/>
    </source>
</evidence>
<dbReference type="GO" id="GO:0003755">
    <property type="term" value="F:peptidyl-prolyl cis-trans isomerase activity"/>
    <property type="evidence" value="ECO:0007669"/>
    <property type="project" value="UniProtKB-KW"/>
</dbReference>
<name>A0A4R6QFK8_9FLAO</name>
<feature type="domain" description="PpiC" evidence="2">
    <location>
        <begin position="241"/>
        <end position="344"/>
    </location>
</feature>
<evidence type="ECO:0000313" key="4">
    <source>
        <dbReference type="Proteomes" id="UP000295260"/>
    </source>
</evidence>
<comment type="caution">
    <text evidence="3">The sequence shown here is derived from an EMBL/GenBank/DDBJ whole genome shotgun (WGS) entry which is preliminary data.</text>
</comment>
<dbReference type="Proteomes" id="UP000295260">
    <property type="component" value="Unassembled WGS sequence"/>
</dbReference>
<dbReference type="RefSeq" id="WP_246013982.1">
    <property type="nucleotide sequence ID" value="NZ_SNXR01000002.1"/>
</dbReference>
<gene>
    <name evidence="3" type="ORF">BC748_0107</name>
</gene>
<keyword evidence="1" id="KW-0697">Rotamase</keyword>
<proteinExistence type="predicted"/>
<feature type="domain" description="PpiC" evidence="2">
    <location>
        <begin position="134"/>
        <end position="236"/>
    </location>
</feature>
<dbReference type="PANTHER" id="PTHR47245">
    <property type="entry name" value="PEPTIDYLPROLYL ISOMERASE"/>
    <property type="match status" value="1"/>
</dbReference>
<dbReference type="InterPro" id="IPR050245">
    <property type="entry name" value="PrsA_foldase"/>
</dbReference>
<dbReference type="Pfam" id="PF00639">
    <property type="entry name" value="Rotamase"/>
    <property type="match status" value="1"/>
</dbReference>
<keyword evidence="4" id="KW-1185">Reference proteome</keyword>
<protein>
    <submittedName>
        <fullName evidence="3">Peptidyl-prolyl cis-trans isomerase SurA</fullName>
    </submittedName>
</protein>
<dbReference type="PANTHER" id="PTHR47245:SF2">
    <property type="entry name" value="PEPTIDYL-PROLYL CIS-TRANS ISOMERASE HP_0175-RELATED"/>
    <property type="match status" value="1"/>
</dbReference>
<dbReference type="EMBL" id="SNXR01000002">
    <property type="protein sequence ID" value="TDP61693.1"/>
    <property type="molecule type" value="Genomic_DNA"/>
</dbReference>
<dbReference type="InterPro" id="IPR000297">
    <property type="entry name" value="PPIase_PpiC"/>
</dbReference>
<organism evidence="3 4">
    <name type="scientific">Flavobacterium dankookense</name>
    <dbReference type="NCBI Taxonomy" id="706186"/>
    <lineage>
        <taxon>Bacteria</taxon>
        <taxon>Pseudomonadati</taxon>
        <taxon>Bacteroidota</taxon>
        <taxon>Flavobacteriia</taxon>
        <taxon>Flavobacteriales</taxon>
        <taxon>Flavobacteriaceae</taxon>
        <taxon>Flavobacterium</taxon>
    </lineage>
</organism>
<dbReference type="Gene3D" id="3.10.50.40">
    <property type="match status" value="2"/>
</dbReference>
<accession>A0A4R6QFK8</accession>
<dbReference type="Pfam" id="PF13616">
    <property type="entry name" value="Rotamase_3"/>
    <property type="match status" value="1"/>
</dbReference>
<sequence length="667" mass="77632">MKTIFNRNNLMEMKLKQLLFGFLFLMTTVLFAQKNTKEVLFTVNEKPYYTEEFSRVYKKNLDLVKDESQKDLDQYLELFIGYKLKVNKAYKLGLQNNETYKNELKSYRSQLAKNYFNDTKITEELIEESYNRLQKEVKASHILILVDENASVEDTLKAYKKIKEIKDRISKGEDFDALASQLSEDPSAKENKGDLGYFTAFRMVYAFENAAFTTPIGSVSKIFRTRFGYHILKVTDVRPNRGEVTVAHIMILNPKPEDTDQDKAKNTINDLYKKINQGEKFEEIAKQFSEDKSSSAKGGVLNKFGSGQLSSTEFENVAFSLKNPNDISQPFQSQFGWHIVKLIERHPVKTLDEMKPELENKIGKDDRSRKITASLNEKLRKKYTHKKDNKQFAAISKLVTNDFYDAKWTLPANAKDFTSPILTIDNKKVEGKTFLEYIEKQQKAPNNVKPLARMLDNAYNAFLDEQLKNYYDENLENEFADFAHVMDEYRDGLLLFDLMEKEIWERSKTDTIGLQNFYGSHKYNHMWKKRVEATVISSTKKDMIDKVVSMLKKGTSAQEIKDKLNTKEVVNVMINSNVYEEGNNSLPKETKFEVGISPVVKEGEYYFVTKVDKVLPEGVKTLEECKGKLTNEYQQYLEQRWVDDLKQEFNIKVNKDVFEKVKKELKQ</sequence>
<dbReference type="SUPFAM" id="SSF54534">
    <property type="entry name" value="FKBP-like"/>
    <property type="match status" value="2"/>
</dbReference>
<keyword evidence="1 3" id="KW-0413">Isomerase</keyword>
<dbReference type="PROSITE" id="PS50198">
    <property type="entry name" value="PPIC_PPIASE_2"/>
    <property type="match status" value="2"/>
</dbReference>